<accession>A0A916XL14</accession>
<name>A0A916XL14_9HYPH</name>
<feature type="compositionally biased region" description="Basic and acidic residues" evidence="1">
    <location>
        <begin position="7"/>
        <end position="19"/>
    </location>
</feature>
<reference evidence="2" key="1">
    <citation type="journal article" date="2014" name="Int. J. Syst. Evol. Microbiol.">
        <title>Complete genome sequence of Corynebacterium casei LMG S-19264T (=DSM 44701T), isolated from a smear-ripened cheese.</title>
        <authorList>
            <consortium name="US DOE Joint Genome Institute (JGI-PGF)"/>
            <person name="Walter F."/>
            <person name="Albersmeier A."/>
            <person name="Kalinowski J."/>
            <person name="Ruckert C."/>
        </authorList>
    </citation>
    <scope>NUCLEOTIDE SEQUENCE</scope>
    <source>
        <strain evidence="2">CGMCC 1.12919</strain>
    </source>
</reference>
<sequence length="64" mass="6620">MIAAAEMLRDEIDAGRTGDKVPCSDPAAPLGTDDEAAGTPNTKAQIDDARRQGPGRGIKSEPVD</sequence>
<reference evidence="2" key="2">
    <citation type="submission" date="2020-09" db="EMBL/GenBank/DDBJ databases">
        <authorList>
            <person name="Sun Q."/>
            <person name="Zhou Y."/>
        </authorList>
    </citation>
    <scope>NUCLEOTIDE SEQUENCE</scope>
    <source>
        <strain evidence="2">CGMCC 1.12919</strain>
    </source>
</reference>
<organism evidence="2 3">
    <name type="scientific">Chelatococcus reniformis</name>
    <dbReference type="NCBI Taxonomy" id="1494448"/>
    <lineage>
        <taxon>Bacteria</taxon>
        <taxon>Pseudomonadati</taxon>
        <taxon>Pseudomonadota</taxon>
        <taxon>Alphaproteobacteria</taxon>
        <taxon>Hyphomicrobiales</taxon>
        <taxon>Chelatococcaceae</taxon>
        <taxon>Chelatococcus</taxon>
    </lineage>
</organism>
<gene>
    <name evidence="2" type="ORF">GCM10010994_46050</name>
</gene>
<dbReference type="EMBL" id="BMGG01000009">
    <property type="protein sequence ID" value="GGC82961.1"/>
    <property type="molecule type" value="Genomic_DNA"/>
</dbReference>
<evidence type="ECO:0000256" key="1">
    <source>
        <dbReference type="SAM" id="MobiDB-lite"/>
    </source>
</evidence>
<feature type="region of interest" description="Disordered" evidence="1">
    <location>
        <begin position="1"/>
        <end position="64"/>
    </location>
</feature>
<dbReference type="Proteomes" id="UP000637002">
    <property type="component" value="Unassembled WGS sequence"/>
</dbReference>
<evidence type="ECO:0000313" key="2">
    <source>
        <dbReference type="EMBL" id="GGC82961.1"/>
    </source>
</evidence>
<comment type="caution">
    <text evidence="2">The sequence shown here is derived from an EMBL/GenBank/DDBJ whole genome shotgun (WGS) entry which is preliminary data.</text>
</comment>
<protein>
    <submittedName>
        <fullName evidence="2">Uncharacterized protein</fullName>
    </submittedName>
</protein>
<evidence type="ECO:0000313" key="3">
    <source>
        <dbReference type="Proteomes" id="UP000637002"/>
    </source>
</evidence>
<keyword evidence="3" id="KW-1185">Reference proteome</keyword>
<proteinExistence type="predicted"/>
<dbReference type="AlphaFoldDB" id="A0A916XL14"/>